<gene>
    <name evidence="2" type="ORF">DPM19_19080</name>
</gene>
<feature type="compositionally biased region" description="Basic and acidic residues" evidence="1">
    <location>
        <begin position="200"/>
        <end position="211"/>
    </location>
</feature>
<name>A0A365H3Y6_9ACTN</name>
<dbReference type="Proteomes" id="UP000251891">
    <property type="component" value="Unassembled WGS sequence"/>
</dbReference>
<evidence type="ECO:0000313" key="2">
    <source>
        <dbReference type="EMBL" id="RAY13759.1"/>
    </source>
</evidence>
<keyword evidence="3" id="KW-1185">Reference proteome</keyword>
<dbReference type="AlphaFoldDB" id="A0A365H3Y6"/>
<reference evidence="2 3" key="1">
    <citation type="submission" date="2018-06" db="EMBL/GenBank/DDBJ databases">
        <title>Actinomadura craniellae sp. nov. isolated from marine sponge Craniella sp.</title>
        <authorList>
            <person name="Li L."/>
            <person name="Xu Q.H."/>
            <person name="Lin H.W."/>
            <person name="Lu Y.H."/>
        </authorList>
    </citation>
    <scope>NUCLEOTIDE SEQUENCE [LARGE SCALE GENOMIC DNA]</scope>
    <source>
        <strain evidence="2 3">LHW63021</strain>
    </source>
</reference>
<evidence type="ECO:0000256" key="1">
    <source>
        <dbReference type="SAM" id="MobiDB-lite"/>
    </source>
</evidence>
<comment type="caution">
    <text evidence="2">The sequence shown here is derived from an EMBL/GenBank/DDBJ whole genome shotgun (WGS) entry which is preliminary data.</text>
</comment>
<accession>A0A365H3Y6</accession>
<feature type="region of interest" description="Disordered" evidence="1">
    <location>
        <begin position="168"/>
        <end position="241"/>
    </location>
</feature>
<organism evidence="2 3">
    <name type="scientific">Actinomadura craniellae</name>
    <dbReference type="NCBI Taxonomy" id="2231787"/>
    <lineage>
        <taxon>Bacteria</taxon>
        <taxon>Bacillati</taxon>
        <taxon>Actinomycetota</taxon>
        <taxon>Actinomycetes</taxon>
        <taxon>Streptosporangiales</taxon>
        <taxon>Thermomonosporaceae</taxon>
        <taxon>Actinomadura</taxon>
    </lineage>
</organism>
<dbReference type="EMBL" id="QLYX01000008">
    <property type="protein sequence ID" value="RAY13759.1"/>
    <property type="molecule type" value="Genomic_DNA"/>
</dbReference>
<feature type="region of interest" description="Disordered" evidence="1">
    <location>
        <begin position="103"/>
        <end position="134"/>
    </location>
</feature>
<feature type="compositionally biased region" description="Basic residues" evidence="1">
    <location>
        <begin position="212"/>
        <end position="224"/>
    </location>
</feature>
<feature type="compositionally biased region" description="Basic and acidic residues" evidence="1">
    <location>
        <begin position="225"/>
        <end position="241"/>
    </location>
</feature>
<proteinExistence type="predicted"/>
<evidence type="ECO:0000313" key="3">
    <source>
        <dbReference type="Proteomes" id="UP000251891"/>
    </source>
</evidence>
<protein>
    <submittedName>
        <fullName evidence="2">Uncharacterized protein</fullName>
    </submittedName>
</protein>
<sequence length="241" mass="23923">MDPDAAERLLAGEPVPEHAVLRRLLDAVTAPGAAAELAGEDAAAAAFRAARARTPHPVRAGLAGLLTLKILTVGGAVALAGGVALAAGTVALPAAAPDAPVPRPVASAGPGGAPARPAPGPSLADRCRSSAARGHRALGEPRYAELVAAAGGRNRVAGYCAGLLAAAGPSPTVTPSPGTPSATPKNSKDKPAKTKTKTKTPKDKPGKDKPGKTKTPKTKPGKTKAPKDKPAKARLTRDRPA</sequence>